<dbReference type="GO" id="GO:0006508">
    <property type="term" value="P:proteolysis"/>
    <property type="evidence" value="ECO:0007669"/>
    <property type="project" value="UniProtKB-KW"/>
</dbReference>
<reference evidence="1 2" key="1">
    <citation type="submission" date="2024-03" db="EMBL/GenBank/DDBJ databases">
        <title>Aureococcus anophagefferens CCMP1851 and Kratosvirus quantuckense: Draft genome of a second virus-susceptible host strain in the model system.</title>
        <authorList>
            <person name="Chase E."/>
            <person name="Truchon A.R."/>
            <person name="Schepens W."/>
            <person name="Wilhelm S.W."/>
        </authorList>
    </citation>
    <scope>NUCLEOTIDE SEQUENCE [LARGE SCALE GENOMIC DNA]</scope>
    <source>
        <strain evidence="1 2">CCMP1851</strain>
    </source>
</reference>
<keyword evidence="1" id="KW-0645">Protease</keyword>
<dbReference type="EMBL" id="JBBJCI010000210">
    <property type="protein sequence ID" value="KAK7240544.1"/>
    <property type="molecule type" value="Genomic_DNA"/>
</dbReference>
<comment type="caution">
    <text evidence="1">The sequence shown here is derived from an EMBL/GenBank/DDBJ whole genome shotgun (WGS) entry which is preliminary data.</text>
</comment>
<evidence type="ECO:0000313" key="1">
    <source>
        <dbReference type="EMBL" id="KAK7240544.1"/>
    </source>
</evidence>
<sequence>MDAPLVSENGIVERWGRFDRVANAGVNFVCCPMEQIVGTLSSRVTQLEVNEGFSDPNDKLSSGVYKAFYELSDPKKQITAYVYGVAMNEINASKRLKDAAKEKAEGNKVLTVKSAEAEAESKPSGVGVARQRKAIVDGLRGSISQFSGNIKGTTPKDVVDLLLITRYATCSRTPRPNCNTVYVPDCE</sequence>
<dbReference type="GO" id="GO:0008233">
    <property type="term" value="F:peptidase activity"/>
    <property type="evidence" value="ECO:0007669"/>
    <property type="project" value="UniProtKB-KW"/>
</dbReference>
<dbReference type="PANTHER" id="PTHR43327:SF31">
    <property type="entry name" value="HYPERSENSITIVE-INDUCED RESPONSE PROTEIN 2"/>
    <property type="match status" value="1"/>
</dbReference>
<gene>
    <name evidence="1" type="primary">HIR1</name>
    <name evidence="1" type="ORF">SO694_00057042</name>
</gene>
<protein>
    <submittedName>
        <fullName evidence="1">Carboxyl-terminal processing protease</fullName>
    </submittedName>
</protein>
<dbReference type="PANTHER" id="PTHR43327">
    <property type="entry name" value="STOMATIN-LIKE PROTEIN 2, MITOCHONDRIAL"/>
    <property type="match status" value="1"/>
</dbReference>
<dbReference type="Proteomes" id="UP001363151">
    <property type="component" value="Unassembled WGS sequence"/>
</dbReference>
<dbReference type="InterPro" id="IPR050710">
    <property type="entry name" value="Band7/mec-2_domain"/>
</dbReference>
<evidence type="ECO:0000313" key="2">
    <source>
        <dbReference type="Proteomes" id="UP001363151"/>
    </source>
</evidence>
<proteinExistence type="predicted"/>
<organism evidence="1 2">
    <name type="scientific">Aureococcus anophagefferens</name>
    <name type="common">Harmful bloom alga</name>
    <dbReference type="NCBI Taxonomy" id="44056"/>
    <lineage>
        <taxon>Eukaryota</taxon>
        <taxon>Sar</taxon>
        <taxon>Stramenopiles</taxon>
        <taxon>Ochrophyta</taxon>
        <taxon>Pelagophyceae</taxon>
        <taxon>Pelagomonadales</taxon>
        <taxon>Pelagomonadaceae</taxon>
        <taxon>Aureococcus</taxon>
    </lineage>
</organism>
<keyword evidence="2" id="KW-1185">Reference proteome</keyword>
<name>A0ABR1FXB2_AURAN</name>
<accession>A0ABR1FXB2</accession>
<keyword evidence="1" id="KW-0378">Hydrolase</keyword>